<comment type="caution">
    <text evidence="1">The sequence shown here is derived from an EMBL/GenBank/DDBJ whole genome shotgun (WGS) entry which is preliminary data.</text>
</comment>
<protein>
    <submittedName>
        <fullName evidence="1">20742_t:CDS:1</fullName>
    </submittedName>
</protein>
<evidence type="ECO:0000313" key="2">
    <source>
        <dbReference type="Proteomes" id="UP000789901"/>
    </source>
</evidence>
<name>A0ABN7WA06_GIGMA</name>
<reference evidence="1 2" key="1">
    <citation type="submission" date="2021-06" db="EMBL/GenBank/DDBJ databases">
        <authorList>
            <person name="Kallberg Y."/>
            <person name="Tangrot J."/>
            <person name="Rosling A."/>
        </authorList>
    </citation>
    <scope>NUCLEOTIDE SEQUENCE [LARGE SCALE GENOMIC DNA]</scope>
    <source>
        <strain evidence="1 2">120-4 pot B 10/14</strain>
    </source>
</reference>
<evidence type="ECO:0000313" key="1">
    <source>
        <dbReference type="EMBL" id="CAG8822565.1"/>
    </source>
</evidence>
<proteinExistence type="predicted"/>
<accession>A0ABN7WA06</accession>
<dbReference type="Proteomes" id="UP000789901">
    <property type="component" value="Unassembled WGS sequence"/>
</dbReference>
<sequence>MGTYDLEKEIHRILQDSSKIRDYNTKLRNEYMKINDEARRLKWWRKNNEPESSSASSEQIIPATICKEKILLVIVKKLRNLESIMPKEKVGYPGHKKYINKEEVPDRLGIAPKYINREEVPDRPGITPKYLPYKY</sequence>
<gene>
    <name evidence="1" type="ORF">GMARGA_LOCUS28125</name>
</gene>
<keyword evidence="2" id="KW-1185">Reference proteome</keyword>
<dbReference type="EMBL" id="CAJVQB010035460">
    <property type="protein sequence ID" value="CAG8822565.1"/>
    <property type="molecule type" value="Genomic_DNA"/>
</dbReference>
<organism evidence="1 2">
    <name type="scientific">Gigaspora margarita</name>
    <dbReference type="NCBI Taxonomy" id="4874"/>
    <lineage>
        <taxon>Eukaryota</taxon>
        <taxon>Fungi</taxon>
        <taxon>Fungi incertae sedis</taxon>
        <taxon>Mucoromycota</taxon>
        <taxon>Glomeromycotina</taxon>
        <taxon>Glomeromycetes</taxon>
        <taxon>Diversisporales</taxon>
        <taxon>Gigasporaceae</taxon>
        <taxon>Gigaspora</taxon>
    </lineage>
</organism>